<dbReference type="EMBL" id="JAMLDY010000028">
    <property type="protein sequence ID" value="MCP3736473.1"/>
    <property type="molecule type" value="Genomic_DNA"/>
</dbReference>
<evidence type="ECO:0000313" key="1">
    <source>
        <dbReference type="EMBL" id="MCP3736473.1"/>
    </source>
</evidence>
<protein>
    <recommendedName>
        <fullName evidence="3">Lipoprotein</fullName>
    </recommendedName>
</protein>
<dbReference type="AlphaFoldDB" id="A0A9X2HZI4"/>
<dbReference type="PROSITE" id="PS51257">
    <property type="entry name" value="PROKAR_LIPOPROTEIN"/>
    <property type="match status" value="1"/>
</dbReference>
<organism evidence="1 2">
    <name type="scientific">Sphingomonas liriopis</name>
    <dbReference type="NCBI Taxonomy" id="2949094"/>
    <lineage>
        <taxon>Bacteria</taxon>
        <taxon>Pseudomonadati</taxon>
        <taxon>Pseudomonadota</taxon>
        <taxon>Alphaproteobacteria</taxon>
        <taxon>Sphingomonadales</taxon>
        <taxon>Sphingomonadaceae</taxon>
        <taxon>Sphingomonas</taxon>
    </lineage>
</organism>
<sequence>MAVKADLKFTTSVAAALLASGCGGTKEADGWTAQRDTAICTDAGGKRVADDQCRQQQAHGGVHAGSNAFLWYFLARNAVIPPYGEAVRGGAYARTPGRSYFRAPGTTRVTRAGAISRGGFGASAHRFGGARS</sequence>
<dbReference type="Proteomes" id="UP001139486">
    <property type="component" value="Unassembled WGS sequence"/>
</dbReference>
<reference evidence="1" key="1">
    <citation type="submission" date="2022-05" db="EMBL/GenBank/DDBJ databases">
        <title>Sphingomonas sp. strain RP10 Genome sequencing and assembly.</title>
        <authorList>
            <person name="Kim I."/>
        </authorList>
    </citation>
    <scope>NUCLEOTIDE SEQUENCE</scope>
    <source>
        <strain evidence="1">RP10</strain>
    </source>
</reference>
<proteinExistence type="predicted"/>
<evidence type="ECO:0000313" key="2">
    <source>
        <dbReference type="Proteomes" id="UP001139486"/>
    </source>
</evidence>
<dbReference type="RefSeq" id="WP_254290462.1">
    <property type="nucleotide sequence ID" value="NZ_JAMLDY010000028.1"/>
</dbReference>
<name>A0A9X2HZI4_9SPHN</name>
<gene>
    <name evidence="1" type="ORF">M9979_16520</name>
</gene>
<keyword evidence="2" id="KW-1185">Reference proteome</keyword>
<accession>A0A9X2HZI4</accession>
<evidence type="ECO:0008006" key="3">
    <source>
        <dbReference type="Google" id="ProtNLM"/>
    </source>
</evidence>
<comment type="caution">
    <text evidence="1">The sequence shown here is derived from an EMBL/GenBank/DDBJ whole genome shotgun (WGS) entry which is preliminary data.</text>
</comment>